<protein>
    <submittedName>
        <fullName evidence="1">Uncharacterized protein</fullName>
    </submittedName>
</protein>
<evidence type="ECO:0000313" key="2">
    <source>
        <dbReference type="Proteomes" id="UP000321638"/>
    </source>
</evidence>
<dbReference type="RefSeq" id="WP_147850818.1">
    <property type="nucleotide sequence ID" value="NZ_VDUZ01000045.1"/>
</dbReference>
<reference evidence="1 2" key="1">
    <citation type="submission" date="2019-06" db="EMBL/GenBank/DDBJ databases">
        <title>New taxonomy in bacterial strain CC-CFT640, isolated from vineyard.</title>
        <authorList>
            <person name="Lin S.-Y."/>
            <person name="Tsai C.-F."/>
            <person name="Young C.-C."/>
        </authorList>
    </citation>
    <scope>NUCLEOTIDE SEQUENCE [LARGE SCALE GENOMIC DNA]</scope>
    <source>
        <strain evidence="1 2">CC-CFT640</strain>
    </source>
</reference>
<dbReference type="AlphaFoldDB" id="A0A5C8PCQ2"/>
<dbReference type="EMBL" id="VDUZ01000045">
    <property type="protein sequence ID" value="TXL71330.1"/>
    <property type="molecule type" value="Genomic_DNA"/>
</dbReference>
<evidence type="ECO:0000313" key="1">
    <source>
        <dbReference type="EMBL" id="TXL71330.1"/>
    </source>
</evidence>
<dbReference type="PANTHER" id="PTHR28583:SF4">
    <property type="entry name" value="N-ACYLETHANOLAMINE-HYDROLYZING ACID AMIDASE"/>
    <property type="match status" value="1"/>
</dbReference>
<name>A0A5C8PCQ2_9HYPH</name>
<dbReference type="Proteomes" id="UP000321638">
    <property type="component" value="Unassembled WGS sequence"/>
</dbReference>
<accession>A0A5C8PCQ2</accession>
<proteinExistence type="predicted"/>
<dbReference type="PANTHER" id="PTHR28583">
    <property type="entry name" value="ACID AMIDASE"/>
    <property type="match status" value="1"/>
</dbReference>
<sequence>MMRTLHAIPVIDVRDGGPVAHALRRTAQAQAVRDASLGWLPAGRFLAGVGDPLARWWLRRSGSPYVSDIDAIAGAVRGRGTWLLHGAYLFGCTALVDGGRDGPRLRRTLDWPFPGLGRLAEVAHLAGNAGDFLSVTWPGFTGVLTAVAPGRFAAAINQAPMRRRTRAARLRWIDYAINPVRALTRCQGQPPDHLLRQAFETCATFDAVRHLLQTAPVARPVLFTLIGLRPGEHVVIERDETTARTIEGETAVANAWHAPRRGWEPRVCGVGAPEENNRRRRAAMAAWVGRDDDVFGWARPPVINAFTRLTVELCAASGTLRAAGWEADGSGSAQRVTDVLALGRG</sequence>
<keyword evidence="2" id="KW-1185">Reference proteome</keyword>
<dbReference type="GO" id="GO:0016810">
    <property type="term" value="F:hydrolase activity, acting on carbon-nitrogen (but not peptide) bonds"/>
    <property type="evidence" value="ECO:0007669"/>
    <property type="project" value="TreeGrafter"/>
</dbReference>
<comment type="caution">
    <text evidence="1">The sequence shown here is derived from an EMBL/GenBank/DDBJ whole genome shotgun (WGS) entry which is preliminary data.</text>
</comment>
<dbReference type="OrthoDB" id="7325338at2"/>
<organism evidence="1 2">
    <name type="scientific">Vineibacter terrae</name>
    <dbReference type="NCBI Taxonomy" id="2586908"/>
    <lineage>
        <taxon>Bacteria</taxon>
        <taxon>Pseudomonadati</taxon>
        <taxon>Pseudomonadota</taxon>
        <taxon>Alphaproteobacteria</taxon>
        <taxon>Hyphomicrobiales</taxon>
        <taxon>Vineibacter</taxon>
    </lineage>
</organism>
<dbReference type="Gene3D" id="3.60.60.10">
    <property type="entry name" value="Penicillin V Acylase, Chain A"/>
    <property type="match status" value="1"/>
</dbReference>
<gene>
    <name evidence="1" type="ORF">FHP25_30685</name>
</gene>